<protein>
    <submittedName>
        <fullName evidence="1">Uncharacterized protein</fullName>
    </submittedName>
</protein>
<dbReference type="EMBL" id="JBJHQE010000002">
    <property type="protein sequence ID" value="MFK9079565.1"/>
    <property type="molecule type" value="Genomic_DNA"/>
</dbReference>
<comment type="caution">
    <text evidence="1">The sequence shown here is derived from an EMBL/GenBank/DDBJ whole genome shotgun (WGS) entry which is preliminary data.</text>
</comment>
<sequence>MNKENPQLNFEWFKDTFIPQFREQLIKNDNISMSLKYKLPHKMLLKADPCDFTHALPSTFEKKTPIFKQVCADEDWIIALKLFHLIRSLENKKKCRDVATGFYFLIDTLPKFKKPWELVNSDFARASNRTDLSPGLTYRLGAGLACIGKTLKKYNLSPEKIRHLQNPHIRPQRSAKTFLPNLEACKILAESFKSPLNGFEILVSSAFALLNYAPSRGSEILTLDVDCITTLNGFGLCFPRPAKNGKSTVKRAPCIEFEKVVTEACRKLNEFGESARNASAWYKKNESIYIPEDLEHLKGKEEYSIQEALAIIGYKRSDNNYSQPLYFNRPKSPPAAMMPPGLNRLFQSKSGVYYRDTKIRLDDESFISTSNLYKWATNNLSPTFPFIDGVSQVEYEACLFVHPYASRTPYTKTYWQCENVPCFFTTTKLQQWFGRLFFRGRNRKDLSLGTHAMRHLLNTLAQSKHIDQRLIAIWSGRSSVEQNSSYDHRTPTDKIDLVDENANGSGFEFGGFLDELYEDEYKPTGVSTEDFFRNVIGSLHVTELGLCRHDYNSGPCPNIFQCIDCSEHCFKKGDERSLAVAHRMIAKLTPVIEAAQIAVNSGEPGAEKFLNSHKIKISRYKKQIDICSDPLISSEALCALPPSTQTDNIVSKALALRDNNTKQLRQNLYERGRIGHCDIDRETVNLFNSLMTSWTVDRGLPTWDNVCETFRDKHDIQIKHQFIKCNKEMARSYKIMSKQLLENNLVKQDSSSRWYWNTEYIVSHILDNWHFESLGSPSLSKVAQCIQEKYPYAKTTPMALQQNLKTRKLLSDKLLDLHAKGMIFLSANGWVICERKMTSQHSKYLNIHESFDTFAEDWGVKDGLPFVDIILKKFSEKTGFIFKKSYLFSDKKLLESLNKIKESALNTGFVNYGKSNVPSWNVGRIVSSYCVNTNGTLKTDHTNEMYNNIIFLFPGIKLNERDFLRILKTQLHEDSE</sequence>
<dbReference type="Proteomes" id="UP001622950">
    <property type="component" value="Unassembled WGS sequence"/>
</dbReference>
<organism evidence="1 2">
    <name type="scientific">Pseudomonas neuropathica</name>
    <dbReference type="NCBI Taxonomy" id="2730425"/>
    <lineage>
        <taxon>Bacteria</taxon>
        <taxon>Pseudomonadati</taxon>
        <taxon>Pseudomonadota</taxon>
        <taxon>Gammaproteobacteria</taxon>
        <taxon>Pseudomonadales</taxon>
        <taxon>Pseudomonadaceae</taxon>
        <taxon>Pseudomonas</taxon>
    </lineage>
</organism>
<proteinExistence type="predicted"/>
<evidence type="ECO:0000313" key="1">
    <source>
        <dbReference type="EMBL" id="MFK9079565.1"/>
    </source>
</evidence>
<reference evidence="1" key="1">
    <citation type="submission" date="2024-11" db="EMBL/GenBank/DDBJ databases">
        <authorList>
            <person name="Lucas J.A."/>
        </authorList>
    </citation>
    <scope>NUCLEOTIDE SEQUENCE</scope>
    <source>
        <strain evidence="1">Z 8.8</strain>
    </source>
</reference>
<evidence type="ECO:0000313" key="2">
    <source>
        <dbReference type="Proteomes" id="UP001622950"/>
    </source>
</evidence>
<accession>A0ACC7MTI8</accession>
<keyword evidence="2" id="KW-1185">Reference proteome</keyword>
<name>A0ACC7MTI8_9PSED</name>
<gene>
    <name evidence="1" type="ORF">ACJEBM_02575</name>
</gene>